<gene>
    <name evidence="1" type="ORF">bIBBp6/4_gp23</name>
</gene>
<reference evidence="2" key="1">
    <citation type="journal article" date="2020" name="Viruses">
        <title>Lactococcus Ceduovirus Phages Isolated from Industrial Dairy Plants-from Physiological to Genomic Analyses.</title>
        <authorList>
            <person name="Chmielewska-Jeznach M."/>
            <person name="Bardowski J.K."/>
            <person name="Szczepankowska A.K."/>
        </authorList>
    </citation>
    <scope>NUCLEOTIDE SEQUENCE [LARGE SCALE GENOMIC DNA]</scope>
</reference>
<organism evidence="1 2">
    <name type="scientific">Lactococcus phage vB_Llc_bIBBp6/4</name>
    <dbReference type="NCBI Taxonomy" id="2305489"/>
    <lineage>
        <taxon>Viruses</taxon>
        <taxon>Duplodnaviria</taxon>
        <taxon>Heunggongvirae</taxon>
        <taxon>Uroviricota</taxon>
        <taxon>Caudoviricetes</taxon>
        <taxon>Ceduovirus</taxon>
        <taxon>Ceduovirus bIBBp64</taxon>
    </lineage>
</organism>
<dbReference type="EMBL" id="MH779527">
    <property type="protein sequence ID" value="AXY83861.1"/>
    <property type="molecule type" value="Genomic_DNA"/>
</dbReference>
<accession>A0A678VG98</accession>
<dbReference type="Proteomes" id="UP000502156">
    <property type="component" value="Segment"/>
</dbReference>
<protein>
    <submittedName>
        <fullName evidence="1">Uncharacterized protein</fullName>
    </submittedName>
</protein>
<evidence type="ECO:0000313" key="2">
    <source>
        <dbReference type="Proteomes" id="UP000502156"/>
    </source>
</evidence>
<keyword evidence="2" id="KW-1185">Reference proteome</keyword>
<name>A0A678VG98_9CAUD</name>
<sequence length="70" mass="8561">MNKPFEVSYKFNTGVIFRKECEFLGNALENYEQLAKREQIKEIIITYLPTHQIVVKYDRTKQKEYRKWTN</sequence>
<proteinExistence type="predicted"/>
<evidence type="ECO:0000313" key="1">
    <source>
        <dbReference type="EMBL" id="AXY83861.1"/>
    </source>
</evidence>